<evidence type="ECO:0000313" key="7">
    <source>
        <dbReference type="EMBL" id="WEK12687.1"/>
    </source>
</evidence>
<proteinExistence type="predicted"/>
<feature type="transmembrane region" description="Helical" evidence="6">
    <location>
        <begin position="70"/>
        <end position="95"/>
    </location>
</feature>
<dbReference type="PANTHER" id="PTHR32196">
    <property type="entry name" value="ABC TRANSPORTER PERMEASE PROTEIN YPHD-RELATED-RELATED"/>
    <property type="match status" value="1"/>
</dbReference>
<evidence type="ECO:0000256" key="2">
    <source>
        <dbReference type="ARBA" id="ARBA00022475"/>
    </source>
</evidence>
<evidence type="ECO:0000256" key="4">
    <source>
        <dbReference type="ARBA" id="ARBA00022989"/>
    </source>
</evidence>
<feature type="transmembrane region" description="Helical" evidence="6">
    <location>
        <begin position="314"/>
        <end position="335"/>
    </location>
</feature>
<keyword evidence="4 6" id="KW-1133">Transmembrane helix</keyword>
<dbReference type="GO" id="GO:0005886">
    <property type="term" value="C:plasma membrane"/>
    <property type="evidence" value="ECO:0007669"/>
    <property type="project" value="UniProtKB-SubCell"/>
</dbReference>
<accession>A0AAJ5VYW8</accession>
<keyword evidence="5 6" id="KW-0472">Membrane</keyword>
<evidence type="ECO:0000313" key="8">
    <source>
        <dbReference type="Proteomes" id="UP001213972"/>
    </source>
</evidence>
<feature type="transmembrane region" description="Helical" evidence="6">
    <location>
        <begin position="235"/>
        <end position="260"/>
    </location>
</feature>
<dbReference type="GO" id="GO:0022857">
    <property type="term" value="F:transmembrane transporter activity"/>
    <property type="evidence" value="ECO:0007669"/>
    <property type="project" value="InterPro"/>
</dbReference>
<evidence type="ECO:0000256" key="3">
    <source>
        <dbReference type="ARBA" id="ARBA00022692"/>
    </source>
</evidence>
<feature type="transmembrane region" description="Helical" evidence="6">
    <location>
        <begin position="183"/>
        <end position="204"/>
    </location>
</feature>
<name>A0AAJ5VYW8_9MICO</name>
<sequence length="343" mass="35902">MSTLTAAPAATASPVIDLVRRFRSRHASWIPVFAALVIFVAMLVGAQAYFGNFLTPRVLSALLLDNAYLLILAVGMTFVILTGGIDLSVGAVMAFTGMMGASLLSQGFPTVVVVPVMIVLGALLGLAVGVLVQFFDVQPFIASLAAMFAARGLAFMVSLSSIKVEDPAILWLQSTRLQGAPGTFYLTPTGILALTVVLIGILVLQYTRFGRTVYAIGGNEQSARLMGLPVVRTKLLVYVISGVCAGLAGVVFTAYTGASYPLTGVGTELDTIAAVVIGGTLLSGGSGFVLGSMIGVFVYGTIKTVISFLGAEQSWTRIIIGVILLVFVVMQRVIVARTGAQRR</sequence>
<dbReference type="PANTHER" id="PTHR32196:SF63">
    <property type="entry name" value="INNER MEMBRANE ABC TRANSPORTER PERMEASE PROTEIN YJFF"/>
    <property type="match status" value="1"/>
</dbReference>
<dbReference type="AlphaFoldDB" id="A0AAJ5VYW8"/>
<reference evidence="7" key="1">
    <citation type="submission" date="2023-03" db="EMBL/GenBank/DDBJ databases">
        <title>Andean soil-derived lignocellulolytic bacterial consortium as a source of novel taxa and putative plastic-active enzymes.</title>
        <authorList>
            <person name="Diaz-Garcia L."/>
            <person name="Chuvochina M."/>
            <person name="Feuerriegel G."/>
            <person name="Bunk B."/>
            <person name="Sproer C."/>
            <person name="Streit W.R."/>
            <person name="Rodriguez L.M."/>
            <person name="Overmann J."/>
            <person name="Jimenez D.J."/>
        </authorList>
    </citation>
    <scope>NUCLEOTIDE SEQUENCE</scope>
    <source>
        <strain evidence="7">MAG 4610</strain>
    </source>
</reference>
<dbReference type="Proteomes" id="UP001213972">
    <property type="component" value="Chromosome"/>
</dbReference>
<dbReference type="EMBL" id="CP119321">
    <property type="protein sequence ID" value="WEK12687.1"/>
    <property type="molecule type" value="Genomic_DNA"/>
</dbReference>
<dbReference type="InterPro" id="IPR001851">
    <property type="entry name" value="ABC_transp_permease"/>
</dbReference>
<keyword evidence="2" id="KW-1003">Cell membrane</keyword>
<feature type="transmembrane region" description="Helical" evidence="6">
    <location>
        <begin position="107"/>
        <end position="134"/>
    </location>
</feature>
<keyword evidence="3 6" id="KW-0812">Transmembrane</keyword>
<evidence type="ECO:0000256" key="1">
    <source>
        <dbReference type="ARBA" id="ARBA00004651"/>
    </source>
</evidence>
<feature type="transmembrane region" description="Helical" evidence="6">
    <location>
        <begin position="272"/>
        <end position="302"/>
    </location>
</feature>
<evidence type="ECO:0000256" key="6">
    <source>
        <dbReference type="SAM" id="Phobius"/>
    </source>
</evidence>
<dbReference type="Pfam" id="PF02653">
    <property type="entry name" value="BPD_transp_2"/>
    <property type="match status" value="1"/>
</dbReference>
<feature type="transmembrane region" description="Helical" evidence="6">
    <location>
        <begin position="29"/>
        <end position="50"/>
    </location>
</feature>
<protein>
    <submittedName>
        <fullName evidence="7">Sugar ABC transporter permease YjfF</fullName>
    </submittedName>
</protein>
<gene>
    <name evidence="7" type="ORF">P0Y48_09405</name>
</gene>
<comment type="subcellular location">
    <subcellularLocation>
        <location evidence="1">Cell membrane</location>
        <topology evidence="1">Multi-pass membrane protein</topology>
    </subcellularLocation>
</comment>
<organism evidence="7 8">
    <name type="scientific">Candidatus Microbacterium phytovorans</name>
    <dbReference type="NCBI Taxonomy" id="3121374"/>
    <lineage>
        <taxon>Bacteria</taxon>
        <taxon>Bacillati</taxon>
        <taxon>Actinomycetota</taxon>
        <taxon>Actinomycetes</taxon>
        <taxon>Micrococcales</taxon>
        <taxon>Microbacteriaceae</taxon>
        <taxon>Microbacterium</taxon>
    </lineage>
</organism>
<evidence type="ECO:0000256" key="5">
    <source>
        <dbReference type="ARBA" id="ARBA00023136"/>
    </source>
</evidence>
<dbReference type="CDD" id="cd06579">
    <property type="entry name" value="TM_PBP1_transp_AraH_like"/>
    <property type="match status" value="1"/>
</dbReference>
<feature type="transmembrane region" description="Helical" evidence="6">
    <location>
        <begin position="140"/>
        <end position="162"/>
    </location>
</feature>